<dbReference type="InterPro" id="IPR000719">
    <property type="entry name" value="Prot_kinase_dom"/>
</dbReference>
<evidence type="ECO:0000256" key="9">
    <source>
        <dbReference type="ARBA" id="ARBA00072289"/>
    </source>
</evidence>
<keyword evidence="2 11" id="KW-0723">Serine/threonine-protein kinase</keyword>
<evidence type="ECO:0000256" key="8">
    <source>
        <dbReference type="ARBA" id="ARBA00055136"/>
    </source>
</evidence>
<dbReference type="AlphaFoldDB" id="A0A137PAV5"/>
<dbReference type="Pfam" id="PF00069">
    <property type="entry name" value="Pkinase"/>
    <property type="match status" value="1"/>
</dbReference>
<dbReference type="GO" id="GO:0005737">
    <property type="term" value="C:cytoplasm"/>
    <property type="evidence" value="ECO:0007669"/>
    <property type="project" value="TreeGrafter"/>
</dbReference>
<evidence type="ECO:0000313" key="14">
    <source>
        <dbReference type="Proteomes" id="UP000070444"/>
    </source>
</evidence>
<sequence length="390" mass="43846">MSSRPLRNLDLLGGGDEFNVTAHTKEGQQVEIRYIRETAVGNGSFGVVYKARIAESNEVVAIKKVLQDRRFKNRELQIMKLVAHPNIVDLKYFFYTNGFKKSEVYLNLILEFVPETIYRASRASSRNFTSIPEVLVKLYTYQLFRALIYIHSMGICHRDIKPQNLLLDSERGIVKLCDFGSAKVLTPGEVNVAYICSRYYRAPELVFGATAYTTSIDIWSTGCVMAELMRGAPLFAGETGIDQLIEIIKVIGTPTSEQVRSMNPSYMEHRFPQIKPKELPAVLRYDLLPSGVDLLERILVYNPAERITAVDALVHPYFDELREPNTKLPTGAPLPQLFNFTAGELSVKPELIPKMVPPHLAPDLSQSLGLADLSQFKPIPSEQLRIPSLG</sequence>
<keyword evidence="6 13" id="KW-0418">Kinase</keyword>
<dbReference type="InterPro" id="IPR050591">
    <property type="entry name" value="GSK-3"/>
</dbReference>
<evidence type="ECO:0000256" key="11">
    <source>
        <dbReference type="RuleBase" id="RU000304"/>
    </source>
</evidence>
<dbReference type="STRING" id="796925.A0A137PAV5"/>
<keyword evidence="4" id="KW-0808">Transferase</keyword>
<dbReference type="InterPro" id="IPR017441">
    <property type="entry name" value="Protein_kinase_ATP_BS"/>
</dbReference>
<keyword evidence="14" id="KW-1185">Reference proteome</keyword>
<dbReference type="PROSITE" id="PS00108">
    <property type="entry name" value="PROTEIN_KINASE_ST"/>
    <property type="match status" value="1"/>
</dbReference>
<dbReference type="SMART" id="SM00220">
    <property type="entry name" value="S_TKc"/>
    <property type="match status" value="1"/>
</dbReference>
<evidence type="ECO:0000256" key="5">
    <source>
        <dbReference type="ARBA" id="ARBA00022741"/>
    </source>
</evidence>
<dbReference type="FunFam" id="1.10.510.10:FF:000082">
    <property type="entry name" value="Shaggy-related protein kinase kappa"/>
    <property type="match status" value="1"/>
</dbReference>
<dbReference type="PROSITE" id="PS00107">
    <property type="entry name" value="PROTEIN_KINASE_ATP"/>
    <property type="match status" value="1"/>
</dbReference>
<dbReference type="InterPro" id="IPR008271">
    <property type="entry name" value="Ser/Thr_kinase_AS"/>
</dbReference>
<dbReference type="InterPro" id="IPR011009">
    <property type="entry name" value="Kinase-like_dom_sf"/>
</dbReference>
<dbReference type="FunFam" id="3.30.200.20:FF:000009">
    <property type="entry name" value="Glycogen synthase kinase-3 beta"/>
    <property type="match status" value="1"/>
</dbReference>
<evidence type="ECO:0000256" key="2">
    <source>
        <dbReference type="ARBA" id="ARBA00022527"/>
    </source>
</evidence>
<keyword evidence="3" id="KW-0309">Germination</keyword>
<dbReference type="PANTHER" id="PTHR24057:SF0">
    <property type="entry name" value="PROTEIN KINASE SHAGGY-RELATED"/>
    <property type="match status" value="1"/>
</dbReference>
<accession>A0A137PAV5</accession>
<dbReference type="GO" id="GO:0005524">
    <property type="term" value="F:ATP binding"/>
    <property type="evidence" value="ECO:0007669"/>
    <property type="project" value="UniProtKB-UniRule"/>
</dbReference>
<evidence type="ECO:0000256" key="4">
    <source>
        <dbReference type="ARBA" id="ARBA00022679"/>
    </source>
</evidence>
<evidence type="ECO:0000313" key="13">
    <source>
        <dbReference type="EMBL" id="KXN72125.1"/>
    </source>
</evidence>
<dbReference type="Gene3D" id="1.10.510.10">
    <property type="entry name" value="Transferase(Phosphotransferase) domain 1"/>
    <property type="match status" value="1"/>
</dbReference>
<keyword evidence="5 10" id="KW-0547">Nucleotide-binding</keyword>
<dbReference type="PROSITE" id="PS50011">
    <property type="entry name" value="PROTEIN_KINASE_DOM"/>
    <property type="match status" value="1"/>
</dbReference>
<evidence type="ECO:0000256" key="3">
    <source>
        <dbReference type="ARBA" id="ARBA00022544"/>
    </source>
</evidence>
<dbReference type="GO" id="GO:0004674">
    <property type="term" value="F:protein serine/threonine kinase activity"/>
    <property type="evidence" value="ECO:0007669"/>
    <property type="project" value="UniProtKB-KW"/>
</dbReference>
<dbReference type="GO" id="GO:0004712">
    <property type="term" value="F:protein serine/threonine/tyrosine kinase activity"/>
    <property type="evidence" value="ECO:0007669"/>
    <property type="project" value="TreeGrafter"/>
</dbReference>
<evidence type="ECO:0000256" key="10">
    <source>
        <dbReference type="PROSITE-ProRule" id="PRU10141"/>
    </source>
</evidence>
<feature type="domain" description="Protein kinase" evidence="12">
    <location>
        <begin position="34"/>
        <end position="318"/>
    </location>
</feature>
<dbReference type="PANTHER" id="PTHR24057">
    <property type="entry name" value="GLYCOGEN SYNTHASE KINASE-3 ALPHA"/>
    <property type="match status" value="1"/>
</dbReference>
<dbReference type="GO" id="GO:0007165">
    <property type="term" value="P:signal transduction"/>
    <property type="evidence" value="ECO:0007669"/>
    <property type="project" value="TreeGrafter"/>
</dbReference>
<comment type="similarity">
    <text evidence="1">Belongs to the protein kinase superfamily. CMGC Ser/Thr protein kinase family. GSK-3 subfamily.</text>
</comment>
<dbReference type="Gene3D" id="3.30.200.20">
    <property type="entry name" value="Phosphorylase Kinase, domain 1"/>
    <property type="match status" value="1"/>
</dbReference>
<protein>
    <recommendedName>
        <fullName evidence="9">Glycogen synthase kinase 1</fullName>
    </recommendedName>
</protein>
<dbReference type="OrthoDB" id="272141at2759"/>
<proteinExistence type="inferred from homology"/>
<gene>
    <name evidence="13" type="ORF">CONCODRAFT_56620</name>
</gene>
<keyword evidence="7 10" id="KW-0067">ATP-binding</keyword>
<feature type="binding site" evidence="10">
    <location>
        <position position="64"/>
    </location>
    <ligand>
        <name>ATP</name>
        <dbReference type="ChEBI" id="CHEBI:30616"/>
    </ligand>
</feature>
<reference evidence="13 14" key="1">
    <citation type="journal article" date="2015" name="Genome Biol. Evol.">
        <title>Phylogenomic analyses indicate that early fungi evolved digesting cell walls of algal ancestors of land plants.</title>
        <authorList>
            <person name="Chang Y."/>
            <person name="Wang S."/>
            <person name="Sekimoto S."/>
            <person name="Aerts A.L."/>
            <person name="Choi C."/>
            <person name="Clum A."/>
            <person name="LaButti K.M."/>
            <person name="Lindquist E.A."/>
            <person name="Yee Ngan C."/>
            <person name="Ohm R.A."/>
            <person name="Salamov A.A."/>
            <person name="Grigoriev I.V."/>
            <person name="Spatafora J.W."/>
            <person name="Berbee M.L."/>
        </authorList>
    </citation>
    <scope>NUCLEOTIDE SEQUENCE [LARGE SCALE GENOMIC DNA]</scope>
    <source>
        <strain evidence="13 14">NRRL 28638</strain>
    </source>
</reference>
<evidence type="ECO:0000256" key="1">
    <source>
        <dbReference type="ARBA" id="ARBA00005527"/>
    </source>
</evidence>
<dbReference type="OMA" id="CLHAFFD"/>
<evidence type="ECO:0000259" key="12">
    <source>
        <dbReference type="PROSITE" id="PS50011"/>
    </source>
</evidence>
<name>A0A137PAV5_CONC2</name>
<dbReference type="EMBL" id="KQ964459">
    <property type="protein sequence ID" value="KXN72125.1"/>
    <property type="molecule type" value="Genomic_DNA"/>
</dbReference>
<dbReference type="CDD" id="cd14137">
    <property type="entry name" value="STKc_GSK3"/>
    <property type="match status" value="1"/>
</dbReference>
<comment type="function">
    <text evidence="8">Protein kinase that acts downstream of the MPS1 MAPK cascade as a highly conservative signal modulator that dictates growth, conidiation and pathogenicity. Phosphorylates HAT1 at 'Ser-8' to block its translocation from the nucleus to the cytoplasm where HAT1 positively regulates appressorium development and pathogenicity.</text>
</comment>
<dbReference type="InterPro" id="IPR039192">
    <property type="entry name" value="STKc_GSK3"/>
</dbReference>
<evidence type="ECO:0000256" key="6">
    <source>
        <dbReference type="ARBA" id="ARBA00022777"/>
    </source>
</evidence>
<dbReference type="SUPFAM" id="SSF56112">
    <property type="entry name" value="Protein kinase-like (PK-like)"/>
    <property type="match status" value="1"/>
</dbReference>
<dbReference type="Proteomes" id="UP000070444">
    <property type="component" value="Unassembled WGS sequence"/>
</dbReference>
<dbReference type="GO" id="GO:0030154">
    <property type="term" value="P:cell differentiation"/>
    <property type="evidence" value="ECO:0007669"/>
    <property type="project" value="TreeGrafter"/>
</dbReference>
<organism evidence="13 14">
    <name type="scientific">Conidiobolus coronatus (strain ATCC 28846 / CBS 209.66 / NRRL 28638)</name>
    <name type="common">Delacroixia coronata</name>
    <dbReference type="NCBI Taxonomy" id="796925"/>
    <lineage>
        <taxon>Eukaryota</taxon>
        <taxon>Fungi</taxon>
        <taxon>Fungi incertae sedis</taxon>
        <taxon>Zoopagomycota</taxon>
        <taxon>Entomophthoromycotina</taxon>
        <taxon>Entomophthoromycetes</taxon>
        <taxon>Entomophthorales</taxon>
        <taxon>Ancylistaceae</taxon>
        <taxon>Conidiobolus</taxon>
    </lineage>
</organism>
<evidence type="ECO:0000256" key="7">
    <source>
        <dbReference type="ARBA" id="ARBA00022840"/>
    </source>
</evidence>
<dbReference type="GO" id="GO:0005634">
    <property type="term" value="C:nucleus"/>
    <property type="evidence" value="ECO:0007669"/>
    <property type="project" value="TreeGrafter"/>
</dbReference>